<protein>
    <submittedName>
        <fullName evidence="2">DUF4079 family protein</fullName>
    </submittedName>
</protein>
<feature type="transmembrane region" description="Helical" evidence="1">
    <location>
        <begin position="45"/>
        <end position="67"/>
    </location>
</feature>
<dbReference type="Proteomes" id="UP000461162">
    <property type="component" value="Unassembled WGS sequence"/>
</dbReference>
<feature type="transmembrane region" description="Helical" evidence="1">
    <location>
        <begin position="79"/>
        <end position="99"/>
    </location>
</feature>
<sequence length="140" mass="15746">MLWFHPVLQFVATLLGLYTAWLGLQRLRSNHFGTKTVFRWKGHVNTGRAAMVLWLMGLFGGLAVARLQWGVNFVTGTHYQVALVMLPLLIFGMASGAYMDRVRARRTALPLAHGVCNLLLLALALLQIRTGWQVIQDFIL</sequence>
<feature type="transmembrane region" description="Helical" evidence="1">
    <location>
        <begin position="111"/>
        <end position="128"/>
    </location>
</feature>
<keyword evidence="3" id="KW-1185">Reference proteome</keyword>
<keyword evidence="1" id="KW-0472">Membrane</keyword>
<dbReference type="InterPro" id="IPR025067">
    <property type="entry name" value="DUF4079"/>
</dbReference>
<dbReference type="Pfam" id="PF13301">
    <property type="entry name" value="DUF4079"/>
    <property type="match status" value="1"/>
</dbReference>
<reference evidence="2 3" key="1">
    <citation type="submission" date="2019-11" db="EMBL/GenBank/DDBJ databases">
        <title>Pseudodesulfovibrio alkaliphilus, sp. nov., an alkaliphilic sulfate-reducing bacteria from mud volcano of Taman peninsula, Russia.</title>
        <authorList>
            <person name="Frolova A."/>
            <person name="Merkel A.Y."/>
            <person name="Slobodkin A.I."/>
        </authorList>
    </citation>
    <scope>NUCLEOTIDE SEQUENCE [LARGE SCALE GENOMIC DNA]</scope>
    <source>
        <strain evidence="2 3">F-1</strain>
    </source>
</reference>
<accession>A0A7K1KN69</accession>
<dbReference type="AlphaFoldDB" id="A0A7K1KN69"/>
<keyword evidence="1" id="KW-1133">Transmembrane helix</keyword>
<evidence type="ECO:0000256" key="1">
    <source>
        <dbReference type="SAM" id="Phobius"/>
    </source>
</evidence>
<organism evidence="2 3">
    <name type="scientific">Pseudodesulfovibrio alkaliphilus</name>
    <dbReference type="NCBI Taxonomy" id="2661613"/>
    <lineage>
        <taxon>Bacteria</taxon>
        <taxon>Pseudomonadati</taxon>
        <taxon>Thermodesulfobacteriota</taxon>
        <taxon>Desulfovibrionia</taxon>
        <taxon>Desulfovibrionales</taxon>
        <taxon>Desulfovibrionaceae</taxon>
    </lineage>
</organism>
<evidence type="ECO:0000313" key="3">
    <source>
        <dbReference type="Proteomes" id="UP000461162"/>
    </source>
</evidence>
<feature type="transmembrane region" description="Helical" evidence="1">
    <location>
        <begin position="6"/>
        <end position="24"/>
    </location>
</feature>
<evidence type="ECO:0000313" key="2">
    <source>
        <dbReference type="EMBL" id="MUM77477.1"/>
    </source>
</evidence>
<keyword evidence="1" id="KW-0812">Transmembrane</keyword>
<name>A0A7K1KN69_9BACT</name>
<dbReference type="EMBL" id="WODC01000004">
    <property type="protein sequence ID" value="MUM77477.1"/>
    <property type="molecule type" value="Genomic_DNA"/>
</dbReference>
<comment type="caution">
    <text evidence="2">The sequence shown here is derived from an EMBL/GenBank/DDBJ whole genome shotgun (WGS) entry which is preliminary data.</text>
</comment>
<dbReference type="RefSeq" id="WP_155933664.1">
    <property type="nucleotide sequence ID" value="NZ_WODC01000004.1"/>
</dbReference>
<proteinExistence type="predicted"/>
<gene>
    <name evidence="2" type="ORF">GKC30_07530</name>
</gene>